<dbReference type="InterPro" id="IPR008090">
    <property type="entry name" value="Fe_iron_reduct"/>
</dbReference>
<protein>
    <submittedName>
        <fullName evidence="2">Siderophore-iron reductase FhuF</fullName>
    </submittedName>
</protein>
<dbReference type="EMBL" id="CP024199">
    <property type="protein sequence ID" value="AUG54925.1"/>
    <property type="molecule type" value="Genomic_DNA"/>
</dbReference>
<proteinExistence type="predicted"/>
<dbReference type="Pfam" id="PF06276">
    <property type="entry name" value="FhuF"/>
    <property type="match status" value="1"/>
</dbReference>
<reference evidence="2 3" key="1">
    <citation type="submission" date="2017-10" db="EMBL/GenBank/DDBJ databases">
        <title>Biodiversity and function of Thalassospira species in the particle-attached aromatic-hydrocarbon-degrading consortia from the surface seawater of the China South Sea.</title>
        <authorList>
            <person name="Dong C."/>
            <person name="Liu R."/>
            <person name="Shao Z."/>
        </authorList>
    </citation>
    <scope>NUCLEOTIDE SEQUENCE [LARGE SCALE GENOMIC DNA]</scope>
    <source>
        <strain evidence="2 3">CSC3H3</strain>
    </source>
</reference>
<evidence type="ECO:0000313" key="3">
    <source>
        <dbReference type="Proteomes" id="UP000233458"/>
    </source>
</evidence>
<evidence type="ECO:0000259" key="1">
    <source>
        <dbReference type="Pfam" id="PF06276"/>
    </source>
</evidence>
<organism evidence="2 3">
    <name type="scientific">Thalassospira marina</name>
    <dbReference type="NCBI Taxonomy" id="2048283"/>
    <lineage>
        <taxon>Bacteria</taxon>
        <taxon>Pseudomonadati</taxon>
        <taxon>Pseudomonadota</taxon>
        <taxon>Alphaproteobacteria</taxon>
        <taxon>Rhodospirillales</taxon>
        <taxon>Thalassospiraceae</taxon>
        <taxon>Thalassospira</taxon>
    </lineage>
</organism>
<keyword evidence="3" id="KW-1185">Reference proteome</keyword>
<dbReference type="Proteomes" id="UP000233458">
    <property type="component" value="Chromosome"/>
</dbReference>
<evidence type="ECO:0000313" key="2">
    <source>
        <dbReference type="EMBL" id="AUG54925.1"/>
    </source>
</evidence>
<accession>A0ABN5FSZ2</accession>
<dbReference type="NCBIfam" id="TIGR03951">
    <property type="entry name" value="Fe_III_red_FhuF"/>
    <property type="match status" value="1"/>
</dbReference>
<name>A0ABN5FSZ2_9PROT</name>
<sequence>MLEQFARSYPAVKRPPVASQWSMNYLSVLFPALLAGTLGRNREIPVWEAGIALLHDEARPAALRMDGGFWALPAQPVDDYWQQVVSRHLEPLFATLSQWGGVSPKVLWGNVIAVWDGAFDRLSGGMDPDMHFAAYQWIDHTIVLDGRLRLRDQQRMVVSPAPDICAQIPLRKHCCLHYMLHAPVIDQPEVLCEACPRLHRQPPGSQENYLRSIRLGHG</sequence>
<gene>
    <name evidence="2" type="primary">fhuF</name>
    <name evidence="2" type="ORF">CSC3H3_04590</name>
</gene>
<dbReference type="InterPro" id="IPR022770">
    <property type="entry name" value="IucA/IucC-like_C"/>
</dbReference>
<feature type="domain" description="Aerobactin siderophore biosynthesis IucA/IucC-like C-terminal" evidence="1">
    <location>
        <begin position="19"/>
        <end position="156"/>
    </location>
</feature>